<dbReference type="FunFam" id="2.60.40.10:FF:000495">
    <property type="entry name" value="Periplasmic beta-glucosidase"/>
    <property type="match status" value="1"/>
</dbReference>
<dbReference type="InterPro" id="IPR017853">
    <property type="entry name" value="GH"/>
</dbReference>
<dbReference type="Pfam" id="PF14310">
    <property type="entry name" value="Fn3-like"/>
    <property type="match status" value="1"/>
</dbReference>
<dbReference type="Pfam" id="PF00933">
    <property type="entry name" value="Glyco_hydro_3"/>
    <property type="match status" value="1"/>
</dbReference>
<dbReference type="InterPro" id="IPR026891">
    <property type="entry name" value="Fn3-like"/>
</dbReference>
<name>A0AAW6BB26_LACAM</name>
<evidence type="ECO:0000256" key="6">
    <source>
        <dbReference type="ARBA" id="ARBA00023295"/>
    </source>
</evidence>
<dbReference type="PANTHER" id="PTHR30620:SF16">
    <property type="entry name" value="LYSOSOMAL BETA GLUCOSIDASE"/>
    <property type="match status" value="1"/>
</dbReference>
<organism evidence="8 9">
    <name type="scientific">Lactobacillus amylovorus</name>
    <dbReference type="NCBI Taxonomy" id="1604"/>
    <lineage>
        <taxon>Bacteria</taxon>
        <taxon>Bacillati</taxon>
        <taxon>Bacillota</taxon>
        <taxon>Bacilli</taxon>
        <taxon>Lactobacillales</taxon>
        <taxon>Lactobacillaceae</taxon>
        <taxon>Lactobacillus</taxon>
    </lineage>
</organism>
<dbReference type="NCBIfam" id="NF011678">
    <property type="entry name" value="PRK15098.1"/>
    <property type="match status" value="1"/>
</dbReference>
<dbReference type="InterPro" id="IPR001764">
    <property type="entry name" value="Glyco_hydro_3_N"/>
</dbReference>
<reference evidence="8" key="1">
    <citation type="journal article" date="2022" name="Microorganisms">
        <title>Antibiotic Susceptibility, Resistance Gene Determinants and Corresponding Genomic Regions in Lactobacillus amylovorus Isolates Derived from Wild Boars and Domestic Pigs.</title>
        <authorList>
            <person name="Moravkova M."/>
            <person name="Kostovova I."/>
            <person name="Kavanova K."/>
            <person name="Pechar R."/>
            <person name="Stanek S."/>
            <person name="Brychta A."/>
            <person name="Zeman M."/>
            <person name="Kubasova T."/>
        </authorList>
    </citation>
    <scope>NUCLEOTIDE SEQUENCE</scope>
    <source>
        <strain evidence="8">M597B</strain>
    </source>
</reference>
<dbReference type="SUPFAM" id="SSF51445">
    <property type="entry name" value="(Trans)glycosidases"/>
    <property type="match status" value="1"/>
</dbReference>
<dbReference type="Proteomes" id="UP001141961">
    <property type="component" value="Unassembled WGS sequence"/>
</dbReference>
<gene>
    <name evidence="8" type="primary">bglX</name>
    <name evidence="8" type="ORF">ODV14_08710</name>
</gene>
<dbReference type="GO" id="GO:0008422">
    <property type="term" value="F:beta-glucosidase activity"/>
    <property type="evidence" value="ECO:0007669"/>
    <property type="project" value="UniProtKB-EC"/>
</dbReference>
<dbReference type="SUPFAM" id="SSF52279">
    <property type="entry name" value="Beta-D-glucan exohydrolase, C-terminal domain"/>
    <property type="match status" value="1"/>
</dbReference>
<evidence type="ECO:0000256" key="5">
    <source>
        <dbReference type="ARBA" id="ARBA00022801"/>
    </source>
</evidence>
<dbReference type="GO" id="GO:0009251">
    <property type="term" value="P:glucan catabolic process"/>
    <property type="evidence" value="ECO:0007669"/>
    <property type="project" value="TreeGrafter"/>
</dbReference>
<protein>
    <recommendedName>
        <fullName evidence="3">beta-glucosidase</fullName>
        <ecNumber evidence="3">3.2.1.21</ecNumber>
    </recommendedName>
</protein>
<dbReference type="PANTHER" id="PTHR30620">
    <property type="entry name" value="PERIPLASMIC BETA-GLUCOSIDASE-RELATED"/>
    <property type="match status" value="1"/>
</dbReference>
<comment type="similarity">
    <text evidence="2">Belongs to the glycosyl hydrolase 3 family.</text>
</comment>
<comment type="catalytic activity">
    <reaction evidence="1">
        <text>Hydrolysis of terminal, non-reducing beta-D-glucosyl residues with release of beta-D-glucose.</text>
        <dbReference type="EC" id="3.2.1.21"/>
    </reaction>
</comment>
<comment type="caution">
    <text evidence="8">The sequence shown here is derived from an EMBL/GenBank/DDBJ whole genome shotgun (WGS) entry which is preliminary data.</text>
</comment>
<dbReference type="InterPro" id="IPR036962">
    <property type="entry name" value="Glyco_hydro_3_N_sf"/>
</dbReference>
<evidence type="ECO:0000313" key="9">
    <source>
        <dbReference type="Proteomes" id="UP001141961"/>
    </source>
</evidence>
<dbReference type="SMART" id="SM01217">
    <property type="entry name" value="Fn3_like"/>
    <property type="match status" value="1"/>
</dbReference>
<proteinExistence type="inferred from homology"/>
<evidence type="ECO:0000256" key="1">
    <source>
        <dbReference type="ARBA" id="ARBA00000448"/>
    </source>
</evidence>
<evidence type="ECO:0000256" key="4">
    <source>
        <dbReference type="ARBA" id="ARBA00022729"/>
    </source>
</evidence>
<dbReference type="InterPro" id="IPR036881">
    <property type="entry name" value="Glyco_hydro_3_C_sf"/>
</dbReference>
<accession>A0AAW6BB26</accession>
<dbReference type="Gene3D" id="3.40.50.1700">
    <property type="entry name" value="Glycoside hydrolase family 3 C-terminal domain"/>
    <property type="match status" value="1"/>
</dbReference>
<evidence type="ECO:0000256" key="3">
    <source>
        <dbReference type="ARBA" id="ARBA00012744"/>
    </source>
</evidence>
<dbReference type="EMBL" id="JAOTHD010000030">
    <property type="protein sequence ID" value="MDB6247386.1"/>
    <property type="molecule type" value="Genomic_DNA"/>
</dbReference>
<dbReference type="InterPro" id="IPR002772">
    <property type="entry name" value="Glyco_hydro_3_C"/>
</dbReference>
<dbReference type="PRINTS" id="PR00133">
    <property type="entry name" value="GLHYDRLASE3"/>
</dbReference>
<dbReference type="InterPro" id="IPR013783">
    <property type="entry name" value="Ig-like_fold"/>
</dbReference>
<reference evidence="8" key="2">
    <citation type="submission" date="2022-10" db="EMBL/GenBank/DDBJ databases">
        <authorList>
            <person name="Kostovova I."/>
            <person name="Moravkova M."/>
            <person name="Pechar R."/>
        </authorList>
    </citation>
    <scope>NUCLEOTIDE SEQUENCE</scope>
    <source>
        <strain evidence="8">M597B</strain>
    </source>
</reference>
<dbReference type="Pfam" id="PF01915">
    <property type="entry name" value="Glyco_hydro_3_C"/>
    <property type="match status" value="1"/>
</dbReference>
<feature type="domain" description="Fibronectin type III-like" evidence="7">
    <location>
        <begin position="659"/>
        <end position="728"/>
    </location>
</feature>
<keyword evidence="6 8" id="KW-0326">Glycosidase</keyword>
<keyword evidence="5 8" id="KW-0378">Hydrolase</keyword>
<evidence type="ECO:0000259" key="7">
    <source>
        <dbReference type="SMART" id="SM01217"/>
    </source>
</evidence>
<dbReference type="InterPro" id="IPR051915">
    <property type="entry name" value="Cellulose_Degrad_GH3"/>
</dbReference>
<evidence type="ECO:0000256" key="2">
    <source>
        <dbReference type="ARBA" id="ARBA00005336"/>
    </source>
</evidence>
<dbReference type="EC" id="3.2.1.21" evidence="3"/>
<sequence length="739" mass="82386">MKETELKELLNDMSLDEKIGQLVQLSGEFFQANDISYGPREKLGITQKTVDLTGSVLNVAGAEATRKVQDHQMAVQPHHIPVLFMSDVIYGYKTIYPIPLGLGATWNPDLVKKAFATAADEASSAGIQVGYAPMLDTVHDARWGRVLESPGEDPRLNSIYAQAMVTGFQDGLKDKKGIASCFKHFAGYGGVEAGREYNSVDMSISNLYQNYLPAYKAAVKAGAKMAMTSLTSLNGVPSTADQWLLKDVLRKAWRFKGIIISDYASIYELIKHGFATDETDAAEKAINASMDIDMKSPCYANGLKKLVTNGKLDEKKIDETVWRVLSLKNELHLFEDPYFGSSVEREKKSVLSEEKRKLSRKIAEEAIVMLQNKDNVLPLKPRDEKIALIGPYSTEHSLLGMWAVHGEPKDSISIEEGIKKYIPNIKVAKGTDIGRNRKMLEKLGFFSKEQIDQMISPEVIEQKNNEQAVSLAKQSDVVILAMGENALEAGEAGAKTNLCLPQNQLSLIDKISKLGKKVVLLIISGRPLVLTNIVDKVDAILECWFPGTEGGNAIANILFGKANPSGRLTMTFPYDVGQEPIYYNHMSTGRPVHNSQHVGRFVSKYIDAPADPLYPFGYGLSYDQIKYSDLKLDKEKLSRNEELNVSIKLTNDSNWDCKETVQLYFHDKVASLVQPVKRLLDFQKVEVPKNSSKEVTFMIKPQQLGFFDNHGQYVLENGKFDIFVGRNSRDCLQKEFLLD</sequence>
<evidence type="ECO:0000313" key="8">
    <source>
        <dbReference type="EMBL" id="MDB6247386.1"/>
    </source>
</evidence>
<dbReference type="Gene3D" id="3.20.20.300">
    <property type="entry name" value="Glycoside hydrolase, family 3, N-terminal domain"/>
    <property type="match status" value="1"/>
</dbReference>
<dbReference type="AlphaFoldDB" id="A0AAW6BB26"/>
<keyword evidence="4" id="KW-0732">Signal</keyword>
<dbReference type="Gene3D" id="2.60.40.10">
    <property type="entry name" value="Immunoglobulins"/>
    <property type="match status" value="1"/>
</dbReference>
<dbReference type="RefSeq" id="WP_271327209.1">
    <property type="nucleotide sequence ID" value="NZ_JAOTHC010000029.1"/>
</dbReference>